<proteinExistence type="predicted"/>
<dbReference type="Proteomes" id="UP001055879">
    <property type="component" value="Linkage Group LG14"/>
</dbReference>
<evidence type="ECO:0000313" key="2">
    <source>
        <dbReference type="Proteomes" id="UP001055879"/>
    </source>
</evidence>
<protein>
    <submittedName>
        <fullName evidence="1">Uncharacterized protein</fullName>
    </submittedName>
</protein>
<reference evidence="2" key="1">
    <citation type="journal article" date="2022" name="Mol. Ecol. Resour.">
        <title>The genomes of chicory, endive, great burdock and yacon provide insights into Asteraceae palaeo-polyploidization history and plant inulin production.</title>
        <authorList>
            <person name="Fan W."/>
            <person name="Wang S."/>
            <person name="Wang H."/>
            <person name="Wang A."/>
            <person name="Jiang F."/>
            <person name="Liu H."/>
            <person name="Zhao H."/>
            <person name="Xu D."/>
            <person name="Zhang Y."/>
        </authorList>
    </citation>
    <scope>NUCLEOTIDE SEQUENCE [LARGE SCALE GENOMIC DNA]</scope>
    <source>
        <strain evidence="2">cv. Niubang</strain>
    </source>
</reference>
<reference evidence="1 2" key="2">
    <citation type="journal article" date="2022" name="Mol. Ecol. Resour.">
        <title>The genomes of chicory, endive, great burdock and yacon provide insights into Asteraceae paleo-polyploidization history and plant inulin production.</title>
        <authorList>
            <person name="Fan W."/>
            <person name="Wang S."/>
            <person name="Wang H."/>
            <person name="Wang A."/>
            <person name="Jiang F."/>
            <person name="Liu H."/>
            <person name="Zhao H."/>
            <person name="Xu D."/>
            <person name="Zhang Y."/>
        </authorList>
    </citation>
    <scope>NUCLEOTIDE SEQUENCE [LARGE SCALE GENOMIC DNA]</scope>
    <source>
        <strain evidence="2">cv. Niubang</strain>
    </source>
</reference>
<accession>A0ACB8Y162</accession>
<dbReference type="EMBL" id="CM042060">
    <property type="protein sequence ID" value="KAI3677485.1"/>
    <property type="molecule type" value="Genomic_DNA"/>
</dbReference>
<keyword evidence="2" id="KW-1185">Reference proteome</keyword>
<evidence type="ECO:0000313" key="1">
    <source>
        <dbReference type="EMBL" id="KAI3677485.1"/>
    </source>
</evidence>
<name>A0ACB8Y162_ARCLA</name>
<gene>
    <name evidence="1" type="ORF">L6452_36749</name>
</gene>
<comment type="caution">
    <text evidence="1">The sequence shown here is derived from an EMBL/GenBank/DDBJ whole genome shotgun (WGS) entry which is preliminary data.</text>
</comment>
<sequence>MLKTAFSRFKNTPDDPVILDEDDGNSVPPANDDVEVVEIYNHSMPVEVPVDSTTETEVEQSGKEGKLENQPIPMNGVVDSSTLTEADLKMNDRECIDEDKSAVELSEVYLDSWERDSLTDTQCLLISTGNENTFVGGLGSDKATTSGKGRKRKGSSKRVDTKRGAANHETKANEHMPTMMKEGSSSLLKKRERTELEDGGFGLLPLTDIIRKRNCTTQSNVSKGEDISGNQQEHESSETMDNLFNSTASGERTPNTTKKTGLVNECMDIVLSQHVDDPLAEQWESPTFVAQVGESMRVSEENSKAMKFMNIIEPPGFDLGISPEKDVQTEKTSVVGPSGSGVTKDKGKGKLFDDNHASEESGFIRGITERRFHEVVSNIVVSDSSEQLFEEKKCQKGNSQDEIGTRSDR</sequence>
<organism evidence="1 2">
    <name type="scientific">Arctium lappa</name>
    <name type="common">Greater burdock</name>
    <name type="synonym">Lappa major</name>
    <dbReference type="NCBI Taxonomy" id="4217"/>
    <lineage>
        <taxon>Eukaryota</taxon>
        <taxon>Viridiplantae</taxon>
        <taxon>Streptophyta</taxon>
        <taxon>Embryophyta</taxon>
        <taxon>Tracheophyta</taxon>
        <taxon>Spermatophyta</taxon>
        <taxon>Magnoliopsida</taxon>
        <taxon>eudicotyledons</taxon>
        <taxon>Gunneridae</taxon>
        <taxon>Pentapetalae</taxon>
        <taxon>asterids</taxon>
        <taxon>campanulids</taxon>
        <taxon>Asterales</taxon>
        <taxon>Asteraceae</taxon>
        <taxon>Carduoideae</taxon>
        <taxon>Cardueae</taxon>
        <taxon>Arctiinae</taxon>
        <taxon>Arctium</taxon>
    </lineage>
</organism>